<feature type="transmembrane region" description="Helical" evidence="1">
    <location>
        <begin position="164"/>
        <end position="181"/>
    </location>
</feature>
<keyword evidence="1" id="KW-0472">Membrane</keyword>
<dbReference type="EMBL" id="KZ305019">
    <property type="protein sequence ID" value="PIA62106.1"/>
    <property type="molecule type" value="Genomic_DNA"/>
</dbReference>
<accession>A0A2G5F2B7</accession>
<keyword evidence="3" id="KW-1185">Reference proteome</keyword>
<gene>
    <name evidence="2" type="ORF">AQUCO_00200243v1</name>
</gene>
<proteinExistence type="predicted"/>
<evidence type="ECO:0000313" key="3">
    <source>
        <dbReference type="Proteomes" id="UP000230069"/>
    </source>
</evidence>
<evidence type="ECO:0000256" key="1">
    <source>
        <dbReference type="SAM" id="Phobius"/>
    </source>
</evidence>
<feature type="transmembrane region" description="Helical" evidence="1">
    <location>
        <begin position="42"/>
        <end position="63"/>
    </location>
</feature>
<feature type="transmembrane region" description="Helical" evidence="1">
    <location>
        <begin position="247"/>
        <end position="272"/>
    </location>
</feature>
<sequence>EKLGVFEVKMGMENNQIILMEKLEVIGILKQAIKIPYKCPKFIFLAFLTSLPLIFLMVLHEIILQTSMIQTKSFITTPYTSYEDGFYYYDAFAIYKQLDNAKALFQNLSPSIFQLCFLYLVPLHLLNLLNTIIIVNVASAIYGERPMRLKEMLLVLINKTSQKIVGIIYGVVSIILTVKWIEWSAVWNMSIVFSVLGERHGLDALGASEYFSEGNRKHGFQLMLLFFVWRIVLRLSCLFVGGHERWVGLVATAFLSCLGNVMKWVVCTVYFYDCKRRILEKKVDVEQGGEVKNANTGST</sequence>
<dbReference type="PANTHER" id="PTHR36714">
    <property type="entry name" value="T23E23.1"/>
    <property type="match status" value="1"/>
</dbReference>
<evidence type="ECO:0000313" key="2">
    <source>
        <dbReference type="EMBL" id="PIA62106.1"/>
    </source>
</evidence>
<dbReference type="FunCoup" id="A0A2G5F2B7">
    <property type="interactions" value="36"/>
</dbReference>
<reference evidence="2 3" key="1">
    <citation type="submission" date="2017-09" db="EMBL/GenBank/DDBJ databases">
        <title>WGS assembly of Aquilegia coerulea Goldsmith.</title>
        <authorList>
            <person name="Hodges S."/>
            <person name="Kramer E."/>
            <person name="Nordborg M."/>
            <person name="Tomkins J."/>
            <person name="Borevitz J."/>
            <person name="Derieg N."/>
            <person name="Yan J."/>
            <person name="Mihaltcheva S."/>
            <person name="Hayes R.D."/>
            <person name="Rokhsar D."/>
        </authorList>
    </citation>
    <scope>NUCLEOTIDE SEQUENCE [LARGE SCALE GENOMIC DNA]</scope>
    <source>
        <strain evidence="3">cv. Goldsmith</strain>
    </source>
</reference>
<feature type="transmembrane region" description="Helical" evidence="1">
    <location>
        <begin position="117"/>
        <end position="143"/>
    </location>
</feature>
<dbReference type="InParanoid" id="A0A2G5F2B7"/>
<feature type="non-terminal residue" evidence="2">
    <location>
        <position position="1"/>
    </location>
</feature>
<dbReference type="OrthoDB" id="1095660at2759"/>
<protein>
    <submittedName>
        <fullName evidence="2">Uncharacterized protein</fullName>
    </submittedName>
</protein>
<keyword evidence="1" id="KW-1133">Transmembrane helix</keyword>
<organism evidence="2 3">
    <name type="scientific">Aquilegia coerulea</name>
    <name type="common">Rocky mountain columbine</name>
    <dbReference type="NCBI Taxonomy" id="218851"/>
    <lineage>
        <taxon>Eukaryota</taxon>
        <taxon>Viridiplantae</taxon>
        <taxon>Streptophyta</taxon>
        <taxon>Embryophyta</taxon>
        <taxon>Tracheophyta</taxon>
        <taxon>Spermatophyta</taxon>
        <taxon>Magnoliopsida</taxon>
        <taxon>Ranunculales</taxon>
        <taxon>Ranunculaceae</taxon>
        <taxon>Thalictroideae</taxon>
        <taxon>Aquilegia</taxon>
    </lineage>
</organism>
<name>A0A2G5F2B7_AQUCA</name>
<dbReference type="Proteomes" id="UP000230069">
    <property type="component" value="Unassembled WGS sequence"/>
</dbReference>
<dbReference type="PANTHER" id="PTHR36714:SF1">
    <property type="entry name" value="T23E23.1"/>
    <property type="match status" value="1"/>
</dbReference>
<dbReference type="AlphaFoldDB" id="A0A2G5F2B7"/>
<keyword evidence="1" id="KW-0812">Transmembrane</keyword>